<name>A0A5M6CHW2_9BACT</name>
<dbReference type="EMBL" id="VWSH01000002">
    <property type="protein sequence ID" value="KAA5534603.1"/>
    <property type="molecule type" value="Genomic_DNA"/>
</dbReference>
<comment type="caution">
    <text evidence="1">The sequence shown here is derived from an EMBL/GenBank/DDBJ whole genome shotgun (WGS) entry which is preliminary data.</text>
</comment>
<organism evidence="1 2">
    <name type="scientific">Taibaiella lutea</name>
    <dbReference type="NCBI Taxonomy" id="2608001"/>
    <lineage>
        <taxon>Bacteria</taxon>
        <taxon>Pseudomonadati</taxon>
        <taxon>Bacteroidota</taxon>
        <taxon>Chitinophagia</taxon>
        <taxon>Chitinophagales</taxon>
        <taxon>Chitinophagaceae</taxon>
        <taxon>Taibaiella</taxon>
    </lineage>
</organism>
<gene>
    <name evidence="1" type="ORF">F0919_08255</name>
</gene>
<dbReference type="SUPFAM" id="SSF53756">
    <property type="entry name" value="UDP-Glycosyltransferase/glycogen phosphorylase"/>
    <property type="match status" value="1"/>
</dbReference>
<protein>
    <submittedName>
        <fullName evidence="1">UDP-N-acetyl glucosamine 2-epimerase</fullName>
    </submittedName>
</protein>
<evidence type="ECO:0000313" key="1">
    <source>
        <dbReference type="EMBL" id="KAA5534603.1"/>
    </source>
</evidence>
<evidence type="ECO:0000313" key="2">
    <source>
        <dbReference type="Proteomes" id="UP000323632"/>
    </source>
</evidence>
<dbReference type="RefSeq" id="WP_150032283.1">
    <property type="nucleotide sequence ID" value="NZ_VWSH01000002.1"/>
</dbReference>
<proteinExistence type="predicted"/>
<reference evidence="1 2" key="1">
    <citation type="submission" date="2019-09" db="EMBL/GenBank/DDBJ databases">
        <title>Genome sequence and assembly of Taibaiella sp.</title>
        <authorList>
            <person name="Chhetri G."/>
        </authorList>
    </citation>
    <scope>NUCLEOTIDE SEQUENCE [LARGE SCALE GENOMIC DNA]</scope>
    <source>
        <strain evidence="1 2">KVB11</strain>
    </source>
</reference>
<dbReference type="Gene3D" id="3.40.50.12580">
    <property type="match status" value="1"/>
</dbReference>
<keyword evidence="2" id="KW-1185">Reference proteome</keyword>
<sequence>MVNRKKILLITGSMNQTTQMIGIANQLKDYDCWFSQLFTDNRIINFLINKTRLLDGTVISKPFKAITEKYLKENNCKIDYKAKLNQYDLVIFCSDMLVPKRMLQQKTVWVQEGMIDKITWISYLIKLFKLPSILSFNTSLNGTSNKCDLYCTASEGYKEYITKMGTDASKVVVTGIPNYDNARQYSDNDFPHYGYVMVATSDMRETARFENRPAFIKKCVAIANGRQLLFKLHPNEDTERAIKEIRQNAPDNAMIFTVGNTQEMIANCEELITQYSTVVYTGISLGKKVHSWFDVERLKKLAPVQNNGSSAKHIAALCSGMITQQSNIHSMPIYKSQHAEALFDSSIKNECVYAG</sequence>
<accession>A0A5M6CHW2</accession>
<dbReference type="AlphaFoldDB" id="A0A5M6CHW2"/>
<dbReference type="InterPro" id="IPR043148">
    <property type="entry name" value="TagF_C"/>
</dbReference>
<dbReference type="Proteomes" id="UP000323632">
    <property type="component" value="Unassembled WGS sequence"/>
</dbReference>